<dbReference type="GO" id="GO:1990281">
    <property type="term" value="C:efflux pump complex"/>
    <property type="evidence" value="ECO:0007669"/>
    <property type="project" value="TreeGrafter"/>
</dbReference>
<dbReference type="PANTHER" id="PTHR30026">
    <property type="entry name" value="OUTER MEMBRANE PROTEIN TOLC"/>
    <property type="match status" value="1"/>
</dbReference>
<evidence type="ECO:0000256" key="1">
    <source>
        <dbReference type="ARBA" id="ARBA00004442"/>
    </source>
</evidence>
<comment type="similarity">
    <text evidence="2">Belongs to the outer membrane factor (OMF) (TC 1.B.17) family.</text>
</comment>
<evidence type="ECO:0000313" key="10">
    <source>
        <dbReference type="Proteomes" id="UP000295741"/>
    </source>
</evidence>
<keyword evidence="10" id="KW-1185">Reference proteome</keyword>
<keyword evidence="8" id="KW-0732">Signal</keyword>
<reference evidence="9 10" key="1">
    <citation type="submission" date="2019-03" db="EMBL/GenBank/DDBJ databases">
        <title>Genomic Encyclopedia of Archaeal and Bacterial Type Strains, Phase II (KMG-II): from individual species to whole genera.</title>
        <authorList>
            <person name="Goeker M."/>
        </authorList>
    </citation>
    <scope>NUCLEOTIDE SEQUENCE [LARGE SCALE GENOMIC DNA]</scope>
    <source>
        <strain evidence="9 10">DSM 28323</strain>
    </source>
</reference>
<dbReference type="InterPro" id="IPR051906">
    <property type="entry name" value="TolC-like"/>
</dbReference>
<dbReference type="PANTHER" id="PTHR30026:SF20">
    <property type="entry name" value="OUTER MEMBRANE PROTEIN TOLC"/>
    <property type="match status" value="1"/>
</dbReference>
<evidence type="ECO:0000256" key="6">
    <source>
        <dbReference type="ARBA" id="ARBA00023136"/>
    </source>
</evidence>
<dbReference type="SUPFAM" id="SSF56954">
    <property type="entry name" value="Outer membrane efflux proteins (OEP)"/>
    <property type="match status" value="1"/>
</dbReference>
<sequence length="432" mass="47957">MKKILFLFCLVNTSLGFAQSRLSLTDAIQIALKNSLDIQVAKNNLEISNINNHPGIAGALPSVTATANDNEQIISINQKFSDASRNTTRNNVGSNNLSVGVTGSILLSNGYRVVATKKRLAELIQQNEQLLNVQVQNTMAAVATRYYDIVRNQGFIKTIDQSIDVFQKRLDILLARKEAGLSNNADIFQARLDLNAQVQQKLQQELVIQQGKTDLLNLLFLNPDSTISIVDTILVEKNLLLSTVQSALKNNPQMLSAEQQIKINELIEKETAALGKPTLRANTGYNFSNTKSGAGFALLNQSYGPFLSVNLSIPIYNGTVFKRQLQVAEINSRNAVLQKDNLQQTLEAGAVRTFQAYKNALQQLETEVENYKLSTQLVDLVLKRFELNQATIIDVRQAQQSFEATSFRMVNLNYTAKLAEIELKRLANMLVP</sequence>
<dbReference type="RefSeq" id="WP_133473711.1">
    <property type="nucleotide sequence ID" value="NZ_SNWP01000010.1"/>
</dbReference>
<evidence type="ECO:0000256" key="7">
    <source>
        <dbReference type="ARBA" id="ARBA00023237"/>
    </source>
</evidence>
<dbReference type="EMBL" id="SNWP01000010">
    <property type="protein sequence ID" value="TDO29105.1"/>
    <property type="molecule type" value="Genomic_DNA"/>
</dbReference>
<name>A0A4R6J4G3_9BACT</name>
<keyword evidence="4" id="KW-1134">Transmembrane beta strand</keyword>
<evidence type="ECO:0000256" key="3">
    <source>
        <dbReference type="ARBA" id="ARBA00022448"/>
    </source>
</evidence>
<dbReference type="InterPro" id="IPR003423">
    <property type="entry name" value="OMP_efflux"/>
</dbReference>
<accession>A0A4R6J4G3</accession>
<comment type="caution">
    <text evidence="9">The sequence shown here is derived from an EMBL/GenBank/DDBJ whole genome shotgun (WGS) entry which is preliminary data.</text>
</comment>
<evidence type="ECO:0000256" key="8">
    <source>
        <dbReference type="SAM" id="SignalP"/>
    </source>
</evidence>
<dbReference type="GO" id="GO:0009279">
    <property type="term" value="C:cell outer membrane"/>
    <property type="evidence" value="ECO:0007669"/>
    <property type="project" value="UniProtKB-SubCell"/>
</dbReference>
<dbReference type="GO" id="GO:0015288">
    <property type="term" value="F:porin activity"/>
    <property type="evidence" value="ECO:0007669"/>
    <property type="project" value="TreeGrafter"/>
</dbReference>
<evidence type="ECO:0000256" key="5">
    <source>
        <dbReference type="ARBA" id="ARBA00022692"/>
    </source>
</evidence>
<dbReference type="GO" id="GO:0015562">
    <property type="term" value="F:efflux transmembrane transporter activity"/>
    <property type="evidence" value="ECO:0007669"/>
    <property type="project" value="InterPro"/>
</dbReference>
<keyword evidence="6" id="KW-0472">Membrane</keyword>
<dbReference type="Gene3D" id="1.20.1600.10">
    <property type="entry name" value="Outer membrane efflux proteins (OEP)"/>
    <property type="match status" value="1"/>
</dbReference>
<proteinExistence type="inferred from homology"/>
<protein>
    <submittedName>
        <fullName evidence="9">Outer membrane protein TolC</fullName>
    </submittedName>
</protein>
<dbReference type="Pfam" id="PF02321">
    <property type="entry name" value="OEP"/>
    <property type="match status" value="2"/>
</dbReference>
<evidence type="ECO:0000256" key="2">
    <source>
        <dbReference type="ARBA" id="ARBA00007613"/>
    </source>
</evidence>
<evidence type="ECO:0000256" key="4">
    <source>
        <dbReference type="ARBA" id="ARBA00022452"/>
    </source>
</evidence>
<evidence type="ECO:0000313" key="9">
    <source>
        <dbReference type="EMBL" id="TDO29105.1"/>
    </source>
</evidence>
<dbReference type="OrthoDB" id="9771205at2"/>
<dbReference type="AlphaFoldDB" id="A0A4R6J4G3"/>
<gene>
    <name evidence="9" type="ORF">BC659_1188</name>
</gene>
<dbReference type="Proteomes" id="UP000295741">
    <property type="component" value="Unassembled WGS sequence"/>
</dbReference>
<comment type="subcellular location">
    <subcellularLocation>
        <location evidence="1">Cell outer membrane</location>
    </subcellularLocation>
</comment>
<feature type="chain" id="PRO_5020589230" evidence="8">
    <location>
        <begin position="19"/>
        <end position="432"/>
    </location>
</feature>
<organism evidence="9 10">
    <name type="scientific">Sediminibacterium goheungense</name>
    <dbReference type="NCBI Taxonomy" id="1086393"/>
    <lineage>
        <taxon>Bacteria</taxon>
        <taxon>Pseudomonadati</taxon>
        <taxon>Bacteroidota</taxon>
        <taxon>Chitinophagia</taxon>
        <taxon>Chitinophagales</taxon>
        <taxon>Chitinophagaceae</taxon>
        <taxon>Sediminibacterium</taxon>
    </lineage>
</organism>
<keyword evidence="5" id="KW-0812">Transmembrane</keyword>
<keyword evidence="3" id="KW-0813">Transport</keyword>
<feature type="signal peptide" evidence="8">
    <location>
        <begin position="1"/>
        <end position="18"/>
    </location>
</feature>
<keyword evidence="7" id="KW-0998">Cell outer membrane</keyword>